<keyword evidence="5" id="KW-1185">Reference proteome</keyword>
<dbReference type="AlphaFoldDB" id="A0A915ATV8"/>
<feature type="domain" description="SXP/RAL-2 family protein Ani s 5-like cation-binding" evidence="4">
    <location>
        <begin position="84"/>
        <end position="179"/>
    </location>
</feature>
<evidence type="ECO:0000256" key="3">
    <source>
        <dbReference type="SAM" id="SignalP"/>
    </source>
</evidence>
<sequence>TMKCIFVVAVIAWFVADGTTVNAQPFGDPELHRGFHGHGPISHAQIQTSSEHPGFRFFGICSRPRRHWYRRLPDFLKNVTHEGFKEFCDIVKNENLTKAQIEQQLNEWAQKQGGDVEEQFSEFVEKKKQKWSEIQQKVEELIANVSQFIGEVETIHDDVNLTRREEKEKVFDLVKATKPAVLAVAMKIGAQLGLFFNGHGRRPCPGCGFPYPPPRFPYHGPHFDPRIFEGEPQFPGDDSGPFGEDGPFEHNGPYRPNRNPPQIGSFGPSGDPWQRGPFGSNGRQWQGGPFEGSRNPPQDEYLGQNSPYERYGSFGGRDEHPFENDAERERPEVAVIVI</sequence>
<dbReference type="PANTHER" id="PTHR21593:SF36">
    <property type="entry name" value="DUF148 DOMAIN-CONTAINING PROTEIN-RELATED"/>
    <property type="match status" value="1"/>
</dbReference>
<keyword evidence="1" id="KW-0175">Coiled coil</keyword>
<evidence type="ECO:0000313" key="6">
    <source>
        <dbReference type="WBParaSite" id="PgR013_g053_t01"/>
    </source>
</evidence>
<name>A0A915ATV8_PARUN</name>
<evidence type="ECO:0000259" key="4">
    <source>
        <dbReference type="Pfam" id="PF02520"/>
    </source>
</evidence>
<keyword evidence="3" id="KW-0732">Signal</keyword>
<dbReference type="PANTHER" id="PTHR21593">
    <property type="entry name" value="PRION-LIKE- Q/N-RICH -DOMAIN-BEARING PROTEIN PROTEIN"/>
    <property type="match status" value="1"/>
</dbReference>
<reference evidence="6" key="1">
    <citation type="submission" date="2022-11" db="UniProtKB">
        <authorList>
            <consortium name="WormBaseParasite"/>
        </authorList>
    </citation>
    <scope>IDENTIFICATION</scope>
</reference>
<accession>A0A915ATV8</accession>
<feature type="signal peptide" evidence="3">
    <location>
        <begin position="1"/>
        <end position="23"/>
    </location>
</feature>
<dbReference type="Proteomes" id="UP000887569">
    <property type="component" value="Unplaced"/>
</dbReference>
<dbReference type="WBParaSite" id="PgR013_g053_t01">
    <property type="protein sequence ID" value="PgR013_g053_t01"/>
    <property type="gene ID" value="PgR013_g053"/>
</dbReference>
<feature type="region of interest" description="Disordered" evidence="2">
    <location>
        <begin position="229"/>
        <end position="338"/>
    </location>
</feature>
<organism evidence="5 6">
    <name type="scientific">Parascaris univalens</name>
    <name type="common">Nematode worm</name>
    <dbReference type="NCBI Taxonomy" id="6257"/>
    <lineage>
        <taxon>Eukaryota</taxon>
        <taxon>Metazoa</taxon>
        <taxon>Ecdysozoa</taxon>
        <taxon>Nematoda</taxon>
        <taxon>Chromadorea</taxon>
        <taxon>Rhabditida</taxon>
        <taxon>Spirurina</taxon>
        <taxon>Ascaridomorpha</taxon>
        <taxon>Ascaridoidea</taxon>
        <taxon>Ascarididae</taxon>
        <taxon>Parascaris</taxon>
    </lineage>
</organism>
<feature type="compositionally biased region" description="Basic and acidic residues" evidence="2">
    <location>
        <begin position="316"/>
        <end position="332"/>
    </location>
</feature>
<evidence type="ECO:0000256" key="1">
    <source>
        <dbReference type="SAM" id="Coils"/>
    </source>
</evidence>
<proteinExistence type="predicted"/>
<dbReference type="Pfam" id="PF02520">
    <property type="entry name" value="ANIS5_cation-bd"/>
    <property type="match status" value="1"/>
</dbReference>
<dbReference type="InterPro" id="IPR003677">
    <property type="entry name" value="ANIS5_cation-bd"/>
</dbReference>
<dbReference type="InterPro" id="IPR052823">
    <property type="entry name" value="SXP/RAL-2_related"/>
</dbReference>
<feature type="chain" id="PRO_5037737179" evidence="3">
    <location>
        <begin position="24"/>
        <end position="338"/>
    </location>
</feature>
<evidence type="ECO:0000256" key="2">
    <source>
        <dbReference type="SAM" id="MobiDB-lite"/>
    </source>
</evidence>
<feature type="coiled-coil region" evidence="1">
    <location>
        <begin position="91"/>
        <end position="144"/>
    </location>
</feature>
<evidence type="ECO:0000313" key="5">
    <source>
        <dbReference type="Proteomes" id="UP000887569"/>
    </source>
</evidence>
<protein>
    <submittedName>
        <fullName evidence="6">SXP/RAL-2 family protein Ani s 5-like cation-binding domain-containing protein</fullName>
    </submittedName>
</protein>